<dbReference type="GO" id="GO:0000027">
    <property type="term" value="P:ribosomal large subunit assembly"/>
    <property type="evidence" value="ECO:0007669"/>
    <property type="project" value="TreeGrafter"/>
</dbReference>
<keyword evidence="1 7" id="KW-0853">WD repeat</keyword>
<reference evidence="10" key="1">
    <citation type="journal article" date="2013" name="Genome Biol. Evol.">
        <title>Punctuated emergences of genetic and phenotypic innovations in eumetazoan, bilaterian, euteleostome, and hominidae ancestors.</title>
        <authorList>
            <person name="Wenger Y."/>
            <person name="Galliot B."/>
        </authorList>
    </citation>
    <scope>NUCLEOTIDE SEQUENCE</scope>
    <source>
        <tissue evidence="10">Whole animals</tissue>
    </source>
</reference>
<dbReference type="Gene3D" id="2.130.10.10">
    <property type="entry name" value="YVTN repeat-like/Quinoprotein amine dehydrogenase"/>
    <property type="match status" value="2"/>
</dbReference>
<evidence type="ECO:0000256" key="1">
    <source>
        <dbReference type="ARBA" id="ARBA00022574"/>
    </source>
</evidence>
<dbReference type="InterPro" id="IPR015943">
    <property type="entry name" value="WD40/YVTN_repeat-like_dom_sf"/>
</dbReference>
<dbReference type="Pfam" id="PF13445">
    <property type="entry name" value="zf-RING_UBOX"/>
    <property type="match status" value="1"/>
</dbReference>
<feature type="repeat" description="WD" evidence="7">
    <location>
        <begin position="574"/>
        <end position="604"/>
    </location>
</feature>
<feature type="region of interest" description="Disordered" evidence="8">
    <location>
        <begin position="37"/>
        <end position="76"/>
    </location>
</feature>
<dbReference type="InterPro" id="IPR036322">
    <property type="entry name" value="WD40_repeat_dom_sf"/>
</dbReference>
<dbReference type="AlphaFoldDB" id="T2MAP7"/>
<dbReference type="CDD" id="cd16644">
    <property type="entry name" value="mRING-HC-C3HC3D_TRAF7"/>
    <property type="match status" value="1"/>
</dbReference>
<organism evidence="10">
    <name type="scientific">Hydra vulgaris</name>
    <name type="common">Hydra</name>
    <name type="synonym">Hydra attenuata</name>
    <dbReference type="NCBI Taxonomy" id="6087"/>
    <lineage>
        <taxon>Eukaryota</taxon>
        <taxon>Metazoa</taxon>
        <taxon>Cnidaria</taxon>
        <taxon>Hydrozoa</taxon>
        <taxon>Hydroidolina</taxon>
        <taxon>Anthoathecata</taxon>
        <taxon>Aplanulata</taxon>
        <taxon>Hydridae</taxon>
        <taxon>Hydra</taxon>
    </lineage>
</organism>
<dbReference type="OrthoDB" id="674604at2759"/>
<dbReference type="CDD" id="cd00200">
    <property type="entry name" value="WD40"/>
    <property type="match status" value="1"/>
</dbReference>
<dbReference type="GO" id="GO:0005730">
    <property type="term" value="C:nucleolus"/>
    <property type="evidence" value="ECO:0007669"/>
    <property type="project" value="TreeGrafter"/>
</dbReference>
<keyword evidence="5" id="KW-0862">Zinc</keyword>
<evidence type="ECO:0000256" key="4">
    <source>
        <dbReference type="ARBA" id="ARBA00022771"/>
    </source>
</evidence>
<evidence type="ECO:0000256" key="5">
    <source>
        <dbReference type="ARBA" id="ARBA00022833"/>
    </source>
</evidence>
<dbReference type="PROSITE" id="PS50089">
    <property type="entry name" value="ZF_RING_2"/>
    <property type="match status" value="1"/>
</dbReference>
<dbReference type="Gene3D" id="3.30.40.10">
    <property type="entry name" value="Zinc/RING finger domain, C3HC4 (zinc finger)"/>
    <property type="match status" value="1"/>
</dbReference>
<gene>
    <name evidence="10" type="primary">TRAF7</name>
</gene>
<accession>T2MAP7</accession>
<sequence length="604" mass="68124">MNELEQFKFYGPSHEDKNKDEYLINYDSTYVGGSTSAVGGQKHFTNRSHYQRSDDVNTRMTFSSNNDSSPRSTSVNTRLISRQHSNMEKFTSQLHKRSKSDGGMHTTNLFSGSNLNVQASDSEISESVTLFCSSVSEKLLCRLCTKVFKDPVITSCGHTFCQRCVLRNPEVTCPTDGSKLVMVVLNLAVREQVGELYVYCKYACMPSSKGIPGEFEDLKDHLDQCQHASCKFEGTSEELAEHLQSCRFEGMKEFLIHTEKEMNEIRSLLAKKDQENDYMRGIISKLTEKIDQLEKSMEVRIDLLDENFTKLSSDFIETRRCLGHIEKEITSMDSRTFNIGAFDVQSVLKCKGTFVGHHVWDTRSNYTCVKTFTEHSGMVLTLCAYRGKLYSGSADCTISVFDIESLKLIENFSADENPICTLAVGNGMLFSGSFKSIKVWDIGALKFRQALGGLNHWIRALYTTENNLYSGSFEAIKIWDLKTLEQIRVIQTQGGSVYSLVVSREYIICGTYENYINIWDVKTYKSVAKLTGHVGTVYDLVLMTLVDATRVISASYDGSLRVWSLDNLQCVQTLFRHQGSVTSLAVCRGRLFSGSVDSTVKVWL</sequence>
<dbReference type="InterPro" id="IPR017907">
    <property type="entry name" value="Znf_RING_CS"/>
</dbReference>
<dbReference type="EMBL" id="HAAD01003136">
    <property type="protein sequence ID" value="CDG69368.1"/>
    <property type="molecule type" value="mRNA"/>
</dbReference>
<dbReference type="PANTHER" id="PTHR19848">
    <property type="entry name" value="WD40 REPEAT PROTEIN"/>
    <property type="match status" value="1"/>
</dbReference>
<evidence type="ECO:0000256" key="6">
    <source>
        <dbReference type="PROSITE-ProRule" id="PRU00175"/>
    </source>
</evidence>
<dbReference type="GO" id="GO:0008270">
    <property type="term" value="F:zinc ion binding"/>
    <property type="evidence" value="ECO:0007669"/>
    <property type="project" value="UniProtKB-KW"/>
</dbReference>
<dbReference type="GO" id="GO:0007219">
    <property type="term" value="P:Notch signaling pathway"/>
    <property type="evidence" value="ECO:0007669"/>
    <property type="project" value="TreeGrafter"/>
</dbReference>
<dbReference type="Pfam" id="PF23754">
    <property type="entry name" value="Beta-prop_IP5PC_F"/>
    <property type="match status" value="1"/>
</dbReference>
<keyword evidence="2" id="KW-0479">Metal-binding</keyword>
<evidence type="ECO:0000313" key="10">
    <source>
        <dbReference type="EMBL" id="CDG69368.1"/>
    </source>
</evidence>
<dbReference type="Pfam" id="PF00400">
    <property type="entry name" value="WD40"/>
    <property type="match status" value="2"/>
</dbReference>
<dbReference type="SMART" id="SM00184">
    <property type="entry name" value="RING"/>
    <property type="match status" value="1"/>
</dbReference>
<dbReference type="SUPFAM" id="SSF50978">
    <property type="entry name" value="WD40 repeat-like"/>
    <property type="match status" value="1"/>
</dbReference>
<dbReference type="PANTHER" id="PTHR19848:SF6">
    <property type="entry name" value="E3 UBIQUITIN-PROTEIN LIGASE TRAF7"/>
    <property type="match status" value="1"/>
</dbReference>
<dbReference type="InterPro" id="IPR001841">
    <property type="entry name" value="Znf_RING"/>
</dbReference>
<proteinExistence type="evidence at transcript level"/>
<evidence type="ECO:0000256" key="7">
    <source>
        <dbReference type="PROSITE-ProRule" id="PRU00221"/>
    </source>
</evidence>
<name>T2MAP7_HYDVU</name>
<dbReference type="InterPro" id="IPR013083">
    <property type="entry name" value="Znf_RING/FYVE/PHD"/>
</dbReference>
<evidence type="ECO:0000256" key="2">
    <source>
        <dbReference type="ARBA" id="ARBA00022723"/>
    </source>
</evidence>
<dbReference type="InterPro" id="IPR056454">
    <property type="entry name" value="Beta-prop_IP5PC_F"/>
</dbReference>
<feature type="domain" description="RING-type" evidence="9">
    <location>
        <begin position="141"/>
        <end position="176"/>
    </location>
</feature>
<dbReference type="InterPro" id="IPR001680">
    <property type="entry name" value="WD40_rpt"/>
</dbReference>
<dbReference type="InterPro" id="IPR027370">
    <property type="entry name" value="Znf-RING_euk"/>
</dbReference>
<protein>
    <submittedName>
        <fullName evidence="10">E3 ubiquitin-protein ligase TRAF7</fullName>
    </submittedName>
</protein>
<evidence type="ECO:0000256" key="8">
    <source>
        <dbReference type="SAM" id="MobiDB-lite"/>
    </source>
</evidence>
<dbReference type="PROSITE" id="PS50294">
    <property type="entry name" value="WD_REPEATS_REGION"/>
    <property type="match status" value="1"/>
</dbReference>
<dbReference type="SUPFAM" id="SSF57850">
    <property type="entry name" value="RING/U-box"/>
    <property type="match status" value="1"/>
</dbReference>
<evidence type="ECO:0000256" key="3">
    <source>
        <dbReference type="ARBA" id="ARBA00022737"/>
    </source>
</evidence>
<feature type="compositionally biased region" description="Low complexity" evidence="8">
    <location>
        <begin position="63"/>
        <end position="74"/>
    </location>
</feature>
<keyword evidence="3" id="KW-0677">Repeat</keyword>
<dbReference type="PROSITE" id="PS00518">
    <property type="entry name" value="ZF_RING_1"/>
    <property type="match status" value="1"/>
</dbReference>
<dbReference type="SMART" id="SM00320">
    <property type="entry name" value="WD40"/>
    <property type="match status" value="6"/>
</dbReference>
<feature type="repeat" description="WD" evidence="7">
    <location>
        <begin position="530"/>
        <end position="573"/>
    </location>
</feature>
<keyword evidence="4 6" id="KW-0863">Zinc-finger</keyword>
<evidence type="ECO:0000259" key="9">
    <source>
        <dbReference type="PROSITE" id="PS50089"/>
    </source>
</evidence>
<dbReference type="PROSITE" id="PS50082">
    <property type="entry name" value="WD_REPEATS_2"/>
    <property type="match status" value="2"/>
</dbReference>